<reference evidence="2" key="1">
    <citation type="journal article" date="2014" name="Front. Microbiol.">
        <title>High frequency of phylogenetically diverse reductive dehalogenase-homologous genes in deep subseafloor sedimentary metagenomes.</title>
        <authorList>
            <person name="Kawai M."/>
            <person name="Futagami T."/>
            <person name="Toyoda A."/>
            <person name="Takaki Y."/>
            <person name="Nishi S."/>
            <person name="Hori S."/>
            <person name="Arai W."/>
            <person name="Tsubouchi T."/>
            <person name="Morono Y."/>
            <person name="Uchiyama I."/>
            <person name="Ito T."/>
            <person name="Fujiyama A."/>
            <person name="Inagaki F."/>
            <person name="Takami H."/>
        </authorList>
    </citation>
    <scope>NUCLEOTIDE SEQUENCE</scope>
    <source>
        <strain evidence="2">Expedition CK06-06</strain>
    </source>
</reference>
<dbReference type="EMBL" id="BARV01001033">
    <property type="protein sequence ID" value="GAH91199.1"/>
    <property type="molecule type" value="Genomic_DNA"/>
</dbReference>
<evidence type="ECO:0000313" key="2">
    <source>
        <dbReference type="EMBL" id="GAH91199.1"/>
    </source>
</evidence>
<feature type="compositionally biased region" description="Polar residues" evidence="1">
    <location>
        <begin position="11"/>
        <end position="20"/>
    </location>
</feature>
<name>X1KM37_9ZZZZ</name>
<evidence type="ECO:0000256" key="1">
    <source>
        <dbReference type="SAM" id="MobiDB-lite"/>
    </source>
</evidence>
<protein>
    <submittedName>
        <fullName evidence="2">Uncharacterized protein</fullName>
    </submittedName>
</protein>
<feature type="region of interest" description="Disordered" evidence="1">
    <location>
        <begin position="1"/>
        <end position="20"/>
    </location>
</feature>
<dbReference type="AlphaFoldDB" id="X1KM37"/>
<sequence length="109" mass="12531">MYVPGEKNIVGESTRSGRTTLQNAQLVEGSPEKAQADKQARSLTLMEMKKWLYKFEHEPLTRAYHVQEEALQKRIWAIDSEDTLKRMLISHGFQPFIPKVEKTGEGRSV</sequence>
<accession>X1KM37</accession>
<proteinExistence type="predicted"/>
<comment type="caution">
    <text evidence="2">The sequence shown here is derived from an EMBL/GenBank/DDBJ whole genome shotgun (WGS) entry which is preliminary data.</text>
</comment>
<organism evidence="2">
    <name type="scientific">marine sediment metagenome</name>
    <dbReference type="NCBI Taxonomy" id="412755"/>
    <lineage>
        <taxon>unclassified sequences</taxon>
        <taxon>metagenomes</taxon>
        <taxon>ecological metagenomes</taxon>
    </lineage>
</organism>
<gene>
    <name evidence="2" type="ORF">S06H3_03241</name>
</gene>